<gene>
    <name evidence="2" type="ORF">FHU39_001733</name>
</gene>
<keyword evidence="1" id="KW-0472">Membrane</keyword>
<keyword evidence="3" id="KW-1185">Reference proteome</keyword>
<dbReference type="AlphaFoldDB" id="A0A839N4R9"/>
<reference evidence="2 3" key="1">
    <citation type="submission" date="2020-08" db="EMBL/GenBank/DDBJ databases">
        <title>Sequencing the genomes of 1000 actinobacteria strains.</title>
        <authorList>
            <person name="Klenk H.-P."/>
        </authorList>
    </citation>
    <scope>NUCLEOTIDE SEQUENCE [LARGE SCALE GENOMIC DNA]</scope>
    <source>
        <strain evidence="2 3">DSM 105369</strain>
    </source>
</reference>
<sequence>MWWLVYAIGLTGLAVLAAVRHDRTAERRRLRGVAVVLAVLTVASLTLSMATGAHDPRYLPVPSGVAAQHQ</sequence>
<dbReference type="Proteomes" id="UP000559182">
    <property type="component" value="Unassembled WGS sequence"/>
</dbReference>
<keyword evidence="1" id="KW-1133">Transmembrane helix</keyword>
<dbReference type="EMBL" id="JACHVQ010000001">
    <property type="protein sequence ID" value="MBB2891749.1"/>
    <property type="molecule type" value="Genomic_DNA"/>
</dbReference>
<evidence type="ECO:0000313" key="2">
    <source>
        <dbReference type="EMBL" id="MBB2891749.1"/>
    </source>
</evidence>
<evidence type="ECO:0000256" key="1">
    <source>
        <dbReference type="SAM" id="Phobius"/>
    </source>
</evidence>
<accession>A0A839N4R9</accession>
<protein>
    <submittedName>
        <fullName evidence="2">Uncharacterized protein</fullName>
    </submittedName>
</protein>
<name>A0A839N4R9_9MICO</name>
<comment type="caution">
    <text evidence="2">The sequence shown here is derived from an EMBL/GenBank/DDBJ whole genome shotgun (WGS) entry which is preliminary data.</text>
</comment>
<organism evidence="2 3">
    <name type="scientific">Flexivirga oryzae</name>
    <dbReference type="NCBI Taxonomy" id="1794944"/>
    <lineage>
        <taxon>Bacteria</taxon>
        <taxon>Bacillati</taxon>
        <taxon>Actinomycetota</taxon>
        <taxon>Actinomycetes</taxon>
        <taxon>Micrococcales</taxon>
        <taxon>Dermacoccaceae</taxon>
        <taxon>Flexivirga</taxon>
    </lineage>
</organism>
<keyword evidence="1" id="KW-0812">Transmembrane</keyword>
<evidence type="ECO:0000313" key="3">
    <source>
        <dbReference type="Proteomes" id="UP000559182"/>
    </source>
</evidence>
<dbReference type="RefSeq" id="WP_183319975.1">
    <property type="nucleotide sequence ID" value="NZ_JACHVQ010000001.1"/>
</dbReference>
<feature type="transmembrane region" description="Helical" evidence="1">
    <location>
        <begin position="33"/>
        <end position="53"/>
    </location>
</feature>
<proteinExistence type="predicted"/>